<organism evidence="2 4">
    <name type="scientific">Cryomyces minteri</name>
    <dbReference type="NCBI Taxonomy" id="331657"/>
    <lineage>
        <taxon>Eukaryota</taxon>
        <taxon>Fungi</taxon>
        <taxon>Dikarya</taxon>
        <taxon>Ascomycota</taxon>
        <taxon>Pezizomycotina</taxon>
        <taxon>Dothideomycetes</taxon>
        <taxon>Dothideomycetes incertae sedis</taxon>
        <taxon>Cryomyces</taxon>
    </lineage>
</organism>
<dbReference type="EMBL" id="NAJN01001219">
    <property type="protein sequence ID" value="TKA64779.1"/>
    <property type="molecule type" value="Genomic_DNA"/>
</dbReference>
<feature type="compositionally biased region" description="Low complexity" evidence="1">
    <location>
        <begin position="1"/>
        <end position="18"/>
    </location>
</feature>
<gene>
    <name evidence="3" type="ORF">B0A49_05325</name>
    <name evidence="2" type="ORF">B0A49_09410</name>
</gene>
<proteinExistence type="predicted"/>
<reference evidence="2 4" key="1">
    <citation type="submission" date="2017-03" db="EMBL/GenBank/DDBJ databases">
        <title>Genomes of endolithic fungi from Antarctica.</title>
        <authorList>
            <person name="Coleine C."/>
            <person name="Masonjones S."/>
            <person name="Stajich J.E."/>
        </authorList>
    </citation>
    <scope>NUCLEOTIDE SEQUENCE [LARGE SCALE GENOMIC DNA]</scope>
    <source>
        <strain evidence="2 4">CCFEE 5187</strain>
    </source>
</reference>
<feature type="region of interest" description="Disordered" evidence="1">
    <location>
        <begin position="1"/>
        <end position="20"/>
    </location>
</feature>
<name>A0A4V5NDZ0_9PEZI</name>
<feature type="compositionally biased region" description="Low complexity" evidence="1">
    <location>
        <begin position="164"/>
        <end position="185"/>
    </location>
</feature>
<evidence type="ECO:0000313" key="4">
    <source>
        <dbReference type="Proteomes" id="UP000308768"/>
    </source>
</evidence>
<dbReference type="OrthoDB" id="537467at2759"/>
<dbReference type="EMBL" id="NAJN01000552">
    <property type="protein sequence ID" value="TKA71645.1"/>
    <property type="molecule type" value="Genomic_DNA"/>
</dbReference>
<feature type="region of interest" description="Disordered" evidence="1">
    <location>
        <begin position="99"/>
        <end position="185"/>
    </location>
</feature>
<comment type="caution">
    <text evidence="2">The sequence shown here is derived from an EMBL/GenBank/DDBJ whole genome shotgun (WGS) entry which is preliminary data.</text>
</comment>
<evidence type="ECO:0000313" key="3">
    <source>
        <dbReference type="EMBL" id="TKA71645.1"/>
    </source>
</evidence>
<feature type="compositionally biased region" description="Basic and acidic residues" evidence="1">
    <location>
        <begin position="134"/>
        <end position="154"/>
    </location>
</feature>
<sequence>MATTSSSSSARAVSPADAKALAHRKPCTLCGAPRDLLVRCQASGRPDASTDSASAWLFVCPGACWRAVSGGVVDGDAAHPAYRYGGMWKNRWADVSARMPRRVKEKAKRGRGRGRGVGGGGGEGGEVGSGDGIGEGKGRGRGRESSGDEREGEGVKTSGTATPEQQQQQQQQQEQEQQHQGRQRQ</sequence>
<accession>A0A4V5NDZ0</accession>
<evidence type="ECO:0000313" key="2">
    <source>
        <dbReference type="EMBL" id="TKA64779.1"/>
    </source>
</evidence>
<dbReference type="AlphaFoldDB" id="A0A4V5NDZ0"/>
<dbReference type="STRING" id="331657.A0A4V5NDZ0"/>
<keyword evidence="4" id="KW-1185">Reference proteome</keyword>
<evidence type="ECO:0000256" key="1">
    <source>
        <dbReference type="SAM" id="MobiDB-lite"/>
    </source>
</evidence>
<feature type="compositionally biased region" description="Basic residues" evidence="1">
    <location>
        <begin position="99"/>
        <end position="114"/>
    </location>
</feature>
<protein>
    <submittedName>
        <fullName evidence="2">Uncharacterized protein</fullName>
    </submittedName>
</protein>
<feature type="compositionally biased region" description="Gly residues" evidence="1">
    <location>
        <begin position="115"/>
        <end position="133"/>
    </location>
</feature>
<dbReference type="Proteomes" id="UP000308768">
    <property type="component" value="Unassembled WGS sequence"/>
</dbReference>